<proteinExistence type="predicted"/>
<dbReference type="SUPFAM" id="SSF52266">
    <property type="entry name" value="SGNH hydrolase"/>
    <property type="match status" value="1"/>
</dbReference>
<organism evidence="1 2">
    <name type="scientific">Priestia iocasae</name>
    <dbReference type="NCBI Taxonomy" id="2291674"/>
    <lineage>
        <taxon>Bacteria</taxon>
        <taxon>Bacillati</taxon>
        <taxon>Bacillota</taxon>
        <taxon>Bacilli</taxon>
        <taxon>Bacillales</taxon>
        <taxon>Bacillaceae</taxon>
        <taxon>Priestia</taxon>
    </lineage>
</organism>
<dbReference type="RefSeq" id="WP_205184977.1">
    <property type="nucleotide sequence ID" value="NZ_JAFBFC010000002.1"/>
</dbReference>
<comment type="caution">
    <text evidence="1">The sequence shown here is derived from an EMBL/GenBank/DDBJ whole genome shotgun (WGS) entry which is preliminary data.</text>
</comment>
<evidence type="ECO:0008006" key="3">
    <source>
        <dbReference type="Google" id="ProtNLM"/>
    </source>
</evidence>
<gene>
    <name evidence="1" type="ORF">JOC83_001095</name>
</gene>
<accession>A0ABS2QS28</accession>
<name>A0ABS2QS28_9BACI</name>
<dbReference type="InterPro" id="IPR036514">
    <property type="entry name" value="SGNH_hydro_sf"/>
</dbReference>
<evidence type="ECO:0000313" key="1">
    <source>
        <dbReference type="EMBL" id="MBM7702261.1"/>
    </source>
</evidence>
<sequence length="256" mass="28416">MKVIVNVAAIATCLTVFVVGHQHWKEKIEVHAAQSKTSVVMKQPVTAEEEAVDVMRYTKNLPPFFVKKIEQAIQANKPLSFVIAGPHATTEEGSWAVMVKQFIEETYGKEVFTVHIHSLTGETSANILAKSALSTLEQYEPDVVLYEPPTLLDNGLIGIHNTVKNTNEMMQQLKQLPSAPALLVQPSQPLAQASVYPNEVTLVKEVIDQHGVYYVDHWKTWPEGEALSAYVSVEGVLSEKGHAQWASFYKAFFKGV</sequence>
<dbReference type="Proteomes" id="UP000809829">
    <property type="component" value="Unassembled WGS sequence"/>
</dbReference>
<dbReference type="EMBL" id="JAFBFC010000002">
    <property type="protein sequence ID" value="MBM7702261.1"/>
    <property type="molecule type" value="Genomic_DNA"/>
</dbReference>
<dbReference type="Gene3D" id="3.40.50.1110">
    <property type="entry name" value="SGNH hydrolase"/>
    <property type="match status" value="1"/>
</dbReference>
<keyword evidence="2" id="KW-1185">Reference proteome</keyword>
<reference evidence="1 2" key="1">
    <citation type="submission" date="2021-01" db="EMBL/GenBank/DDBJ databases">
        <title>Genomic Encyclopedia of Type Strains, Phase IV (KMG-IV): sequencing the most valuable type-strain genomes for metagenomic binning, comparative biology and taxonomic classification.</title>
        <authorList>
            <person name="Goeker M."/>
        </authorList>
    </citation>
    <scope>NUCLEOTIDE SEQUENCE [LARGE SCALE GENOMIC DNA]</scope>
    <source>
        <strain evidence="1 2">DSM 104297</strain>
    </source>
</reference>
<evidence type="ECO:0000313" key="2">
    <source>
        <dbReference type="Proteomes" id="UP000809829"/>
    </source>
</evidence>
<protein>
    <recommendedName>
        <fullName evidence="3">SGNH/GDSL hydrolase family protein</fullName>
    </recommendedName>
</protein>